<keyword evidence="1" id="KW-0472">Membrane</keyword>
<organism evidence="2 3">
    <name type="scientific">Cylindrospermum stagnale PCC 7417</name>
    <dbReference type="NCBI Taxonomy" id="56107"/>
    <lineage>
        <taxon>Bacteria</taxon>
        <taxon>Bacillati</taxon>
        <taxon>Cyanobacteriota</taxon>
        <taxon>Cyanophyceae</taxon>
        <taxon>Nostocales</taxon>
        <taxon>Nostocaceae</taxon>
        <taxon>Cylindrospermum</taxon>
    </lineage>
</organism>
<sequence length="102" mass="11542">MPLKDIQQKLSPIIKVISIVVITSAFFLEIWDIQALITNNELPKSLHPVLIIARFALSAHFVEALIAAYYAPSKNQMPIKYGVYTFFVGTVGLLELWENHDN</sequence>
<protein>
    <submittedName>
        <fullName evidence="2">Uncharacterized protein</fullName>
    </submittedName>
</protein>
<keyword evidence="1" id="KW-0812">Transmembrane</keyword>
<keyword evidence="1" id="KW-1133">Transmembrane helix</keyword>
<dbReference type="Proteomes" id="UP000010475">
    <property type="component" value="Chromosome"/>
</dbReference>
<dbReference type="RefSeq" id="WP_015206591.1">
    <property type="nucleotide sequence ID" value="NC_019757.1"/>
</dbReference>
<feature type="transmembrane region" description="Helical" evidence="1">
    <location>
        <begin position="12"/>
        <end position="31"/>
    </location>
</feature>
<dbReference type="STRING" id="56107.Cylst_1016"/>
<accession>K9WSH1</accession>
<dbReference type="HOGENOM" id="CLU_165994_0_0_3"/>
<reference evidence="2 3" key="1">
    <citation type="submission" date="2012-06" db="EMBL/GenBank/DDBJ databases">
        <title>Finished chromosome of genome of Cylindrospermum stagnale PCC 7417.</title>
        <authorList>
            <consortium name="US DOE Joint Genome Institute"/>
            <person name="Gugger M."/>
            <person name="Coursin T."/>
            <person name="Rippka R."/>
            <person name="Tandeau De Marsac N."/>
            <person name="Huntemann M."/>
            <person name="Wei C.-L."/>
            <person name="Han J."/>
            <person name="Detter J.C."/>
            <person name="Han C."/>
            <person name="Tapia R."/>
            <person name="Chen A."/>
            <person name="Kyrpides N."/>
            <person name="Mavromatis K."/>
            <person name="Markowitz V."/>
            <person name="Szeto E."/>
            <person name="Ivanova N."/>
            <person name="Pagani I."/>
            <person name="Pati A."/>
            <person name="Goodwin L."/>
            <person name="Nordberg H.P."/>
            <person name="Cantor M.N."/>
            <person name="Hua S.X."/>
            <person name="Woyke T."/>
            <person name="Kerfeld C.A."/>
        </authorList>
    </citation>
    <scope>NUCLEOTIDE SEQUENCE [LARGE SCALE GENOMIC DNA]</scope>
    <source>
        <strain evidence="2 3">PCC 7417</strain>
    </source>
</reference>
<dbReference type="KEGG" id="csg:Cylst_1016"/>
<gene>
    <name evidence="2" type="ORF">Cylst_1016</name>
</gene>
<dbReference type="EMBL" id="CP003642">
    <property type="protein sequence ID" value="AFZ23335.1"/>
    <property type="molecule type" value="Genomic_DNA"/>
</dbReference>
<feature type="transmembrane region" description="Helical" evidence="1">
    <location>
        <begin position="51"/>
        <end position="71"/>
    </location>
</feature>
<evidence type="ECO:0000313" key="2">
    <source>
        <dbReference type="EMBL" id="AFZ23335.1"/>
    </source>
</evidence>
<dbReference type="AlphaFoldDB" id="K9WSH1"/>
<dbReference type="PATRIC" id="fig|56107.3.peg.1152"/>
<evidence type="ECO:0000256" key="1">
    <source>
        <dbReference type="SAM" id="Phobius"/>
    </source>
</evidence>
<keyword evidence="3" id="KW-1185">Reference proteome</keyword>
<name>K9WSH1_9NOST</name>
<proteinExistence type="predicted"/>
<dbReference type="OrthoDB" id="573258at2"/>
<evidence type="ECO:0000313" key="3">
    <source>
        <dbReference type="Proteomes" id="UP000010475"/>
    </source>
</evidence>
<dbReference type="eggNOG" id="ENOG50309AP">
    <property type="taxonomic scope" value="Bacteria"/>
</dbReference>